<evidence type="ECO:0000256" key="10">
    <source>
        <dbReference type="ARBA" id="ARBA00023268"/>
    </source>
</evidence>
<feature type="binding site" evidence="13">
    <location>
        <position position="169"/>
    </location>
    <ligand>
        <name>DNA</name>
        <dbReference type="ChEBI" id="CHEBI:16991"/>
    </ligand>
</feature>
<keyword evidence="8 13" id="KW-0234">DNA repair</keyword>
<dbReference type="HAMAP" id="MF_01253">
    <property type="entry name" value="Endonuclease_8"/>
    <property type="match status" value="1"/>
</dbReference>
<sequence>MPEGPEIRRAADSLELAIKGKPLTEVWFAFPQLQPWQSELVGQQVTHIETRGKALLTHFSGGLTLYSHNQLYGVWRVVAAGEQPSTNRILRVRLQTAEKAVLLYSASDIEILTPAQLAVHPFLLRVGPDVLDMSLTVEEVRARLLSAKFRQRQFSGLLLDQAFLAGLGNYLRVEILWQVGLTGQHKASALRDSQLDALAQSLLAIPRLSYNTRGQVDENQHHGALFRFKVFHRDGEPCERCGTLIERTMLSSRPFYWCPGCQR</sequence>
<dbReference type="Pfam" id="PF06827">
    <property type="entry name" value="zf-FPG_IleRS"/>
    <property type="match status" value="1"/>
</dbReference>
<organism evidence="16 17">
    <name type="scientific">Raoultella terrigena</name>
    <name type="common">Klebsiella terrigena</name>
    <dbReference type="NCBI Taxonomy" id="577"/>
    <lineage>
        <taxon>Bacteria</taxon>
        <taxon>Pseudomonadati</taxon>
        <taxon>Pseudomonadota</taxon>
        <taxon>Gammaproteobacteria</taxon>
        <taxon>Enterobacterales</taxon>
        <taxon>Enterobacteriaceae</taxon>
        <taxon>Klebsiella/Raoultella group</taxon>
        <taxon>Raoultella</taxon>
    </lineage>
</organism>
<evidence type="ECO:0000256" key="6">
    <source>
        <dbReference type="ARBA" id="ARBA00022833"/>
    </source>
</evidence>
<dbReference type="InterPro" id="IPR015887">
    <property type="entry name" value="DNA_glyclase_Znf_dom_DNA_BS"/>
</dbReference>
<dbReference type="GO" id="GO:0006284">
    <property type="term" value="P:base-excision repair"/>
    <property type="evidence" value="ECO:0007669"/>
    <property type="project" value="InterPro"/>
</dbReference>
<feature type="binding site" evidence="13">
    <location>
        <position position="70"/>
    </location>
    <ligand>
        <name>DNA</name>
        <dbReference type="ChEBI" id="CHEBI:16991"/>
    </ligand>
</feature>
<evidence type="ECO:0000256" key="5">
    <source>
        <dbReference type="ARBA" id="ARBA00022801"/>
    </source>
</evidence>
<dbReference type="Pfam" id="PF01149">
    <property type="entry name" value="Fapy_DNA_glyco"/>
    <property type="match status" value="1"/>
</dbReference>
<dbReference type="Proteomes" id="UP000274346">
    <property type="component" value="Chromosome"/>
</dbReference>
<dbReference type="Gene3D" id="3.20.190.10">
    <property type="entry name" value="MutM-like, N-terminal"/>
    <property type="match status" value="1"/>
</dbReference>
<proteinExistence type="inferred from homology"/>
<keyword evidence="2 13" id="KW-0479">Metal-binding</keyword>
<keyword evidence="10 13" id="KW-0511">Multifunctional enzyme</keyword>
<evidence type="ECO:0000256" key="1">
    <source>
        <dbReference type="ARBA" id="ARBA00009409"/>
    </source>
</evidence>
<feature type="binding site" evidence="13">
    <location>
        <position position="125"/>
    </location>
    <ligand>
        <name>DNA</name>
        <dbReference type="ChEBI" id="CHEBI:16991"/>
    </ligand>
</feature>
<comment type="similarity">
    <text evidence="1 13">Belongs to the FPG family.</text>
</comment>
<dbReference type="InterPro" id="IPR012319">
    <property type="entry name" value="FPG_cat"/>
</dbReference>
<keyword evidence="7 13" id="KW-0238">DNA-binding</keyword>
<dbReference type="SMART" id="SM01232">
    <property type="entry name" value="H2TH"/>
    <property type="match status" value="1"/>
</dbReference>
<dbReference type="GO" id="GO:0008270">
    <property type="term" value="F:zinc ion binding"/>
    <property type="evidence" value="ECO:0007669"/>
    <property type="project" value="UniProtKB-UniRule"/>
</dbReference>
<dbReference type="Gene3D" id="1.10.8.50">
    <property type="match status" value="1"/>
</dbReference>
<evidence type="ECO:0000259" key="14">
    <source>
        <dbReference type="PROSITE" id="PS51066"/>
    </source>
</evidence>
<evidence type="ECO:0000256" key="13">
    <source>
        <dbReference type="HAMAP-Rule" id="MF_01253"/>
    </source>
</evidence>
<feature type="initiator methionine" description="Removed" evidence="13">
    <location>
        <position position="1"/>
    </location>
</feature>
<comment type="function">
    <text evidence="13">Involved in base excision repair of DNA damaged by oxidation or by mutagenic agents. Acts as DNA glycosylase that recognizes and removes damaged bases. Has a preference for oxidized pyrimidines, such as thymine glycol, 5,6-dihydrouracil and 5,6-dihydrothymine. Has AP (apurinic/apyrimidinic) lyase activity and introduces nicks in the DNA strand. Cleaves the DNA backbone by beta-delta elimination to generate a single-strand break at the site of the removed base with both 3'- and 5'-phosphates.</text>
</comment>
<dbReference type="AlphaFoldDB" id="A0A3P8KPC9"/>
<dbReference type="InterPro" id="IPR010663">
    <property type="entry name" value="Znf_FPG/IleRS"/>
</dbReference>
<gene>
    <name evidence="13 16" type="primary">nei</name>
    <name evidence="16" type="ORF">NCTC13098_05294</name>
</gene>
<dbReference type="InterPro" id="IPR015886">
    <property type="entry name" value="H2TH_FPG"/>
</dbReference>
<evidence type="ECO:0000313" key="17">
    <source>
        <dbReference type="Proteomes" id="UP000274346"/>
    </source>
</evidence>
<dbReference type="SUPFAM" id="SSF57716">
    <property type="entry name" value="Glucocorticoid receptor-like (DNA-binding domain)"/>
    <property type="match status" value="1"/>
</dbReference>
<dbReference type="SUPFAM" id="SSF81624">
    <property type="entry name" value="N-terminal domain of MutM-like DNA repair proteins"/>
    <property type="match status" value="1"/>
</dbReference>
<dbReference type="GO" id="GO:0000703">
    <property type="term" value="F:oxidized pyrimidine nucleobase lesion DNA N-glycosylase activity"/>
    <property type="evidence" value="ECO:0007669"/>
    <property type="project" value="UniProtKB-UniRule"/>
</dbReference>
<keyword evidence="6 13" id="KW-0862">Zinc</keyword>
<feature type="domain" description="Formamidopyrimidine-DNA glycosylase catalytic" evidence="15">
    <location>
        <begin position="2"/>
        <end position="104"/>
    </location>
</feature>
<dbReference type="CDD" id="cd08965">
    <property type="entry name" value="EcNei-like_N"/>
    <property type="match status" value="1"/>
</dbReference>
<evidence type="ECO:0000256" key="7">
    <source>
        <dbReference type="ARBA" id="ARBA00023125"/>
    </source>
</evidence>
<dbReference type="InterPro" id="IPR010979">
    <property type="entry name" value="Ribosomal_uS13-like_H2TH"/>
</dbReference>
<accession>A0A3P8KPC9</accession>
<dbReference type="FunFam" id="3.20.190.10:FF:000002">
    <property type="entry name" value="Endonuclease 8"/>
    <property type="match status" value="1"/>
</dbReference>
<feature type="domain" description="FPG-type" evidence="14">
    <location>
        <begin position="229"/>
        <end position="263"/>
    </location>
</feature>
<evidence type="ECO:0000256" key="4">
    <source>
        <dbReference type="ARBA" id="ARBA00022771"/>
    </source>
</evidence>
<feature type="active site" description="Proton donor" evidence="13">
    <location>
        <position position="3"/>
    </location>
</feature>
<keyword evidence="11 13" id="KW-0326">Glycosidase</keyword>
<dbReference type="NCBIfam" id="NF007763">
    <property type="entry name" value="PRK10445.1"/>
    <property type="match status" value="1"/>
</dbReference>
<dbReference type="KEGG" id="rtg:NCTC13098_05294"/>
<feature type="active site" description="Schiff-base intermediate with DNA" evidence="13">
    <location>
        <position position="2"/>
    </location>
</feature>
<comment type="catalytic activity">
    <reaction evidence="12 13">
        <text>2'-deoxyribonucleotide-(2'-deoxyribose 5'-phosphate)-2'-deoxyribonucleotide-DNA = a 3'-end 2'-deoxyribonucleotide-(2,3-dehydro-2,3-deoxyribose 5'-phosphate)-DNA + a 5'-end 5'-phospho-2'-deoxyribonucleoside-DNA + H(+)</text>
        <dbReference type="Rhea" id="RHEA:66592"/>
        <dbReference type="Rhea" id="RHEA-COMP:13180"/>
        <dbReference type="Rhea" id="RHEA-COMP:16897"/>
        <dbReference type="Rhea" id="RHEA-COMP:17067"/>
        <dbReference type="ChEBI" id="CHEBI:15378"/>
        <dbReference type="ChEBI" id="CHEBI:136412"/>
        <dbReference type="ChEBI" id="CHEBI:157695"/>
        <dbReference type="ChEBI" id="CHEBI:167181"/>
        <dbReference type="EC" id="4.2.99.18"/>
    </reaction>
</comment>
<evidence type="ECO:0000256" key="2">
    <source>
        <dbReference type="ARBA" id="ARBA00022723"/>
    </source>
</evidence>
<dbReference type="PROSITE" id="PS51066">
    <property type="entry name" value="ZF_FPG_2"/>
    <property type="match status" value="1"/>
</dbReference>
<dbReference type="PANTHER" id="PTHR42697">
    <property type="entry name" value="ENDONUCLEASE 8"/>
    <property type="match status" value="1"/>
</dbReference>
<dbReference type="EC" id="4.2.99.18" evidence="13"/>
<dbReference type="PROSITE" id="PS01242">
    <property type="entry name" value="ZF_FPG_1"/>
    <property type="match status" value="1"/>
</dbReference>
<dbReference type="PANTHER" id="PTHR42697:SF1">
    <property type="entry name" value="ENDONUCLEASE 8"/>
    <property type="match status" value="1"/>
</dbReference>
<dbReference type="SUPFAM" id="SSF46946">
    <property type="entry name" value="S13-like H2TH domain"/>
    <property type="match status" value="1"/>
</dbReference>
<dbReference type="EMBL" id="LR131271">
    <property type="protein sequence ID" value="VDR28901.1"/>
    <property type="molecule type" value="Genomic_DNA"/>
</dbReference>
<evidence type="ECO:0000256" key="12">
    <source>
        <dbReference type="ARBA" id="ARBA00044632"/>
    </source>
</evidence>
<evidence type="ECO:0000313" key="16">
    <source>
        <dbReference type="EMBL" id="VDR28901.1"/>
    </source>
</evidence>
<dbReference type="Pfam" id="PF06831">
    <property type="entry name" value="H2TH"/>
    <property type="match status" value="1"/>
</dbReference>
<dbReference type="GO" id="GO:0003684">
    <property type="term" value="F:damaged DNA binding"/>
    <property type="evidence" value="ECO:0007669"/>
    <property type="project" value="InterPro"/>
</dbReference>
<feature type="active site" description="Proton donor; for delta-elimination activity" evidence="13">
    <location>
        <position position="253"/>
    </location>
</feature>
<dbReference type="SMART" id="SM00898">
    <property type="entry name" value="Fapy_DNA_glyco"/>
    <property type="match status" value="1"/>
</dbReference>
<protein>
    <recommendedName>
        <fullName evidence="13">Endonuclease 8</fullName>
    </recommendedName>
    <alternativeName>
        <fullName evidence="13">DNA glycosylase/AP lyase Nei</fullName>
        <ecNumber evidence="13">3.2.2.-</ecNumber>
        <ecNumber evidence="13">4.2.99.18</ecNumber>
    </alternativeName>
    <alternativeName>
        <fullName evidence="13">DNA-(apurinic or apyrimidinic site) lyase Nei</fullName>
    </alternativeName>
    <alternativeName>
        <fullName evidence="13">Endonuclease VIII</fullName>
    </alternativeName>
</protein>
<keyword evidence="5 13" id="KW-0378">Hydrolase</keyword>
<evidence type="ECO:0000256" key="8">
    <source>
        <dbReference type="ARBA" id="ARBA00023204"/>
    </source>
</evidence>
<comment type="cofactor">
    <cofactor evidence="13">
        <name>Zn(2+)</name>
        <dbReference type="ChEBI" id="CHEBI:29105"/>
    </cofactor>
    <text evidence="13">Binds 1 zinc ion per subunit.</text>
</comment>
<dbReference type="InterPro" id="IPR035937">
    <property type="entry name" value="FPG_N"/>
</dbReference>
<evidence type="ECO:0000259" key="15">
    <source>
        <dbReference type="PROSITE" id="PS51068"/>
    </source>
</evidence>
<name>A0A3P8KPC9_RAOTE</name>
<evidence type="ECO:0000256" key="9">
    <source>
        <dbReference type="ARBA" id="ARBA00023239"/>
    </source>
</evidence>
<reference evidence="16 17" key="1">
    <citation type="submission" date="2018-12" db="EMBL/GenBank/DDBJ databases">
        <authorList>
            <consortium name="Pathogen Informatics"/>
        </authorList>
    </citation>
    <scope>NUCLEOTIDE SEQUENCE [LARGE SCALE GENOMIC DNA]</scope>
    <source>
        <strain evidence="16 17">NCTC13098</strain>
    </source>
</reference>
<keyword evidence="9 13" id="KW-0456">Lyase</keyword>
<dbReference type="InterPro" id="IPR023713">
    <property type="entry name" value="Endonuclease-VIII"/>
</dbReference>
<feature type="active site" description="Proton donor; for beta-elimination activity" evidence="13">
    <location>
        <position position="53"/>
    </location>
</feature>
<keyword evidence="3 13" id="KW-0227">DNA damage</keyword>
<dbReference type="InterPro" id="IPR000214">
    <property type="entry name" value="Znf_DNA_glyclase/AP_lyase"/>
</dbReference>
<dbReference type="GO" id="GO:0140078">
    <property type="term" value="F:class I DNA-(apurinic or apyrimidinic site) endonuclease activity"/>
    <property type="evidence" value="ECO:0007669"/>
    <property type="project" value="UniProtKB-EC"/>
</dbReference>
<dbReference type="FunFam" id="1.10.8.50:FF:000005">
    <property type="entry name" value="Endonuclease 8"/>
    <property type="match status" value="1"/>
</dbReference>
<dbReference type="PROSITE" id="PS51068">
    <property type="entry name" value="FPG_CAT"/>
    <property type="match status" value="1"/>
</dbReference>
<dbReference type="InterPro" id="IPR044091">
    <property type="entry name" value="EcNei-like_N"/>
</dbReference>
<keyword evidence="4 13" id="KW-0863">Zinc-finger</keyword>
<dbReference type="EC" id="3.2.2.-" evidence="13"/>
<evidence type="ECO:0000256" key="3">
    <source>
        <dbReference type="ARBA" id="ARBA00022763"/>
    </source>
</evidence>
<evidence type="ECO:0000256" key="11">
    <source>
        <dbReference type="ARBA" id="ARBA00023295"/>
    </source>
</evidence>